<proteinExistence type="predicted"/>
<keyword evidence="2" id="KW-0732">Signal</keyword>
<name>A0ABY7WS08_9LACO</name>
<accession>A0ABY7WS08</accession>
<dbReference type="Proteomes" id="UP001220377">
    <property type="component" value="Chromosome"/>
</dbReference>
<sequence length="136" mass="14439">MKKVKNRSLISLFSIAVAVLSIGSSTVLASSWSISKVYVPAHGKGSGVNGSGNTKATNGGEASFNGDSQPNWLGCKSQLVNTSNIRRSDDASLYKNKTTHAATMAQRGYTYYANVHSAGLEPNGSWVKLHFSADKK</sequence>
<feature type="region of interest" description="Disordered" evidence="1">
    <location>
        <begin position="45"/>
        <end position="69"/>
    </location>
</feature>
<evidence type="ECO:0000313" key="3">
    <source>
        <dbReference type="EMBL" id="WDF82947.1"/>
    </source>
</evidence>
<dbReference type="EMBL" id="CP117884">
    <property type="protein sequence ID" value="WDF82947.1"/>
    <property type="molecule type" value="Genomic_DNA"/>
</dbReference>
<organism evidence="3 4">
    <name type="scientific">Lacticaseibacillus pabuli</name>
    <dbReference type="NCBI Taxonomy" id="3025672"/>
    <lineage>
        <taxon>Bacteria</taxon>
        <taxon>Bacillati</taxon>
        <taxon>Bacillota</taxon>
        <taxon>Bacilli</taxon>
        <taxon>Lactobacillales</taxon>
        <taxon>Lactobacillaceae</taxon>
        <taxon>Lacticaseibacillus</taxon>
    </lineage>
</organism>
<keyword evidence="4" id="KW-1185">Reference proteome</keyword>
<dbReference type="RefSeq" id="WP_274260744.1">
    <property type="nucleotide sequence ID" value="NZ_CP117884.1"/>
</dbReference>
<evidence type="ECO:0000256" key="1">
    <source>
        <dbReference type="SAM" id="MobiDB-lite"/>
    </source>
</evidence>
<evidence type="ECO:0000256" key="2">
    <source>
        <dbReference type="SAM" id="SignalP"/>
    </source>
</evidence>
<reference evidence="3 4" key="1">
    <citation type="submission" date="2023-02" db="EMBL/GenBank/DDBJ databases">
        <title>Genome sequence of Lacticaseibacillus sp. KACC 23028.</title>
        <authorList>
            <person name="Kim S."/>
            <person name="Heo J."/>
            <person name="Kwon S.-W."/>
        </authorList>
    </citation>
    <scope>NUCLEOTIDE SEQUENCE [LARGE SCALE GENOMIC DNA]</scope>
    <source>
        <strain evidence="3 4">KACC 23028</strain>
    </source>
</reference>
<feature type="signal peptide" evidence="2">
    <location>
        <begin position="1"/>
        <end position="29"/>
    </location>
</feature>
<protein>
    <submittedName>
        <fullName evidence="3">Choline-binding protein</fullName>
    </submittedName>
</protein>
<evidence type="ECO:0000313" key="4">
    <source>
        <dbReference type="Proteomes" id="UP001220377"/>
    </source>
</evidence>
<gene>
    <name evidence="3" type="ORF">PQ472_01505</name>
</gene>
<feature type="chain" id="PRO_5045072245" evidence="2">
    <location>
        <begin position="30"/>
        <end position="136"/>
    </location>
</feature>